<dbReference type="EMBL" id="QYRP01000002">
    <property type="protein sequence ID" value="RJS47761.1"/>
    <property type="molecule type" value="Genomic_DNA"/>
</dbReference>
<dbReference type="PANTHER" id="PTHR23028:SF53">
    <property type="entry name" value="ACYL_TRANSF_3 DOMAIN-CONTAINING PROTEIN"/>
    <property type="match status" value="1"/>
</dbReference>
<feature type="transmembrane region" description="Helical" evidence="1">
    <location>
        <begin position="332"/>
        <end position="353"/>
    </location>
</feature>
<accession>A0A3A5HCC4</accession>
<evidence type="ECO:0000259" key="2">
    <source>
        <dbReference type="Pfam" id="PF01757"/>
    </source>
</evidence>
<feature type="transmembrane region" description="Helical" evidence="1">
    <location>
        <begin position="86"/>
        <end position="106"/>
    </location>
</feature>
<dbReference type="GO" id="GO:0009103">
    <property type="term" value="P:lipopolysaccharide biosynthetic process"/>
    <property type="evidence" value="ECO:0007669"/>
    <property type="project" value="TreeGrafter"/>
</dbReference>
<keyword evidence="1" id="KW-0472">Membrane</keyword>
<feature type="transmembrane region" description="Helical" evidence="1">
    <location>
        <begin position="21"/>
        <end position="39"/>
    </location>
</feature>
<feature type="domain" description="Acyltransferase 3" evidence="2">
    <location>
        <begin position="20"/>
        <end position="350"/>
    </location>
</feature>
<dbReference type="GO" id="GO:0016747">
    <property type="term" value="F:acyltransferase activity, transferring groups other than amino-acyl groups"/>
    <property type="evidence" value="ECO:0007669"/>
    <property type="project" value="InterPro"/>
</dbReference>
<comment type="caution">
    <text evidence="4">The sequence shown here is derived from an EMBL/GenBank/DDBJ whole genome shotgun (WGS) entry which is preliminary data.</text>
</comment>
<feature type="transmembrane region" description="Helical" evidence="1">
    <location>
        <begin position="205"/>
        <end position="227"/>
    </location>
</feature>
<dbReference type="SUPFAM" id="SSF52266">
    <property type="entry name" value="SGNH hydrolase"/>
    <property type="match status" value="1"/>
</dbReference>
<feature type="transmembrane region" description="Helical" evidence="1">
    <location>
        <begin position="147"/>
        <end position="172"/>
    </location>
</feature>
<dbReference type="InterPro" id="IPR002656">
    <property type="entry name" value="Acyl_transf_3_dom"/>
</dbReference>
<dbReference type="Proteomes" id="UP000276542">
    <property type="component" value="Unassembled WGS sequence"/>
</dbReference>
<evidence type="ECO:0000313" key="4">
    <source>
        <dbReference type="EMBL" id="RJS47761.1"/>
    </source>
</evidence>
<evidence type="ECO:0000259" key="3">
    <source>
        <dbReference type="Pfam" id="PF19040"/>
    </source>
</evidence>
<feature type="transmembrane region" description="Helical" evidence="1">
    <location>
        <begin position="239"/>
        <end position="260"/>
    </location>
</feature>
<dbReference type="GO" id="GO:0016020">
    <property type="term" value="C:membrane"/>
    <property type="evidence" value="ECO:0007669"/>
    <property type="project" value="TreeGrafter"/>
</dbReference>
<evidence type="ECO:0000256" key="1">
    <source>
        <dbReference type="SAM" id="Phobius"/>
    </source>
</evidence>
<feature type="transmembrane region" description="Helical" evidence="1">
    <location>
        <begin position="45"/>
        <end position="65"/>
    </location>
</feature>
<organism evidence="4 5">
    <name type="scientific">Nocardioides cavernaquae</name>
    <dbReference type="NCBI Taxonomy" id="2321396"/>
    <lineage>
        <taxon>Bacteria</taxon>
        <taxon>Bacillati</taxon>
        <taxon>Actinomycetota</taxon>
        <taxon>Actinomycetes</taxon>
        <taxon>Propionibacteriales</taxon>
        <taxon>Nocardioidaceae</taxon>
        <taxon>Nocardioides</taxon>
    </lineage>
</organism>
<reference evidence="5" key="1">
    <citation type="submission" date="2018-09" db="EMBL/GenBank/DDBJ databases">
        <authorList>
            <person name="Zhu H."/>
        </authorList>
    </citation>
    <scope>NUCLEOTIDE SEQUENCE [LARGE SCALE GENOMIC DNA]</scope>
    <source>
        <strain evidence="5">K1W22B-1</strain>
    </source>
</reference>
<feature type="domain" description="SGNH" evidence="3">
    <location>
        <begin position="440"/>
        <end position="665"/>
    </location>
</feature>
<dbReference type="AlphaFoldDB" id="A0A3A5HCC4"/>
<keyword evidence="5" id="KW-1185">Reference proteome</keyword>
<sequence length="681" mass="73850">MAVRNPESFCDTRRVNRRLDIQGLRALAVSLVVLYHAQLPLLPGGLIGVDVFYVISGFLIVGLLTDEVGRSGRVGLVTFWSRRVRRLLPASFLVLMVTLLASKLFLPPLLMKPIAGDGAAAALYYANVHFAFKGVNYFSVDSPSPLLHYWSLALEEQFYLFLPLAIALIARFTRKPLRWIVWLLALGSIASFAMCLLITTQWQPLAFFLLPTRAFELGLGGLAAIWVRHRLARGDLDSLRWPPLVGLLGLLAVAASAVLINDHVPFPGWRAAIPVAGTAAILVAGAFHQGRLQQVLSWRPIAWVGDISYSFYLWHWPFLVIPAIAVGHELSAAARAGLVVGSLLAAAVTYRFVEDPVRRWRPAARRPRLTYASAVAVTVVSVLACNVAGRLPDLDAGEPVAASAGGPVADIKPASYIPTNVEPTLAEAGVDGSKALIDGCLIPFTESVPRPCSYGPKGGPTVVLWGDSHAESWSGTLEKLADDHGFHLVTYLKAACPVSDVKAWQTLMQRPFTECDTWREKTLQTIADLKPDLVVLTEQRGRIVIGDNSRTTHAASVAATVGKLHDEGLPVVWLADIPEFQRAVPVCLSAHLHDPETCSEPRSETVDDAYRASEKAAVTAAGGEWVDATAWVCPGTTCAGVAGPYVMYRDRHHLTATYARTLATTMWPYLSSAARGDALHP</sequence>
<proteinExistence type="predicted"/>
<evidence type="ECO:0000313" key="5">
    <source>
        <dbReference type="Proteomes" id="UP000276542"/>
    </source>
</evidence>
<feature type="transmembrane region" description="Helical" evidence="1">
    <location>
        <begin position="266"/>
        <end position="287"/>
    </location>
</feature>
<dbReference type="InterPro" id="IPR050879">
    <property type="entry name" value="Acyltransferase_3"/>
</dbReference>
<feature type="transmembrane region" description="Helical" evidence="1">
    <location>
        <begin position="369"/>
        <end position="389"/>
    </location>
</feature>
<dbReference type="InterPro" id="IPR043968">
    <property type="entry name" value="SGNH"/>
</dbReference>
<keyword evidence="1" id="KW-0812">Transmembrane</keyword>
<protein>
    <submittedName>
        <fullName evidence="4">Acyltransferase</fullName>
    </submittedName>
</protein>
<dbReference type="Pfam" id="PF01757">
    <property type="entry name" value="Acyl_transf_3"/>
    <property type="match status" value="1"/>
</dbReference>
<keyword evidence="1" id="KW-1133">Transmembrane helix</keyword>
<feature type="transmembrane region" description="Helical" evidence="1">
    <location>
        <begin position="179"/>
        <end position="199"/>
    </location>
</feature>
<gene>
    <name evidence="4" type="ORF">D4739_03540</name>
</gene>
<dbReference type="Pfam" id="PF19040">
    <property type="entry name" value="SGNH"/>
    <property type="match status" value="1"/>
</dbReference>
<dbReference type="PANTHER" id="PTHR23028">
    <property type="entry name" value="ACETYLTRANSFERASE"/>
    <property type="match status" value="1"/>
</dbReference>
<keyword evidence="4" id="KW-0808">Transferase</keyword>
<name>A0A3A5HCC4_9ACTN</name>
<keyword evidence="4" id="KW-0012">Acyltransferase</keyword>